<keyword evidence="3" id="KW-0325">Glycoprotein</keyword>
<dbReference type="PANTHER" id="PTHR33021:SF339">
    <property type="entry name" value="OS07G0570600 PROTEIN"/>
    <property type="match status" value="1"/>
</dbReference>
<dbReference type="Pfam" id="PF02298">
    <property type="entry name" value="Cu_bind_like"/>
    <property type="match status" value="1"/>
</dbReference>
<sequence>MGMGKRVCGGVLLSTAFLQLSVCYGAVYLVGDKTGWTTIGNYDYQGWAATKNFQVGDVITFVYHQQFHNVMQVTHPEYRSCNVTKPIAAYATGNDSITINNYGHHYFLCGVPGHCQSGQKVDINVHVASDVAPSPSGLVNVSNPSTPVPTLSPSNAPRLSSGHFVTLLGALAMPLLATVLL</sequence>
<evidence type="ECO:0000256" key="3">
    <source>
        <dbReference type="ARBA" id="ARBA00023180"/>
    </source>
</evidence>
<dbReference type="InterPro" id="IPR008972">
    <property type="entry name" value="Cupredoxin"/>
</dbReference>
<dbReference type="GO" id="GO:0009055">
    <property type="term" value="F:electron transfer activity"/>
    <property type="evidence" value="ECO:0007669"/>
    <property type="project" value="InterPro"/>
</dbReference>
<evidence type="ECO:0000313" key="7">
    <source>
        <dbReference type="Proteomes" id="UP000594263"/>
    </source>
</evidence>
<evidence type="ECO:0000256" key="4">
    <source>
        <dbReference type="SAM" id="SignalP"/>
    </source>
</evidence>
<organism evidence="6 7">
    <name type="scientific">Kalanchoe fedtschenkoi</name>
    <name type="common">Lavender scallops</name>
    <name type="synonym">South American air plant</name>
    <dbReference type="NCBI Taxonomy" id="63787"/>
    <lineage>
        <taxon>Eukaryota</taxon>
        <taxon>Viridiplantae</taxon>
        <taxon>Streptophyta</taxon>
        <taxon>Embryophyta</taxon>
        <taxon>Tracheophyta</taxon>
        <taxon>Spermatophyta</taxon>
        <taxon>Magnoliopsida</taxon>
        <taxon>eudicotyledons</taxon>
        <taxon>Gunneridae</taxon>
        <taxon>Pentapetalae</taxon>
        <taxon>Saxifragales</taxon>
        <taxon>Crassulaceae</taxon>
        <taxon>Kalanchoe</taxon>
    </lineage>
</organism>
<evidence type="ECO:0000256" key="1">
    <source>
        <dbReference type="ARBA" id="ARBA00022723"/>
    </source>
</evidence>
<name>A0A7N0VN80_KALFE</name>
<keyword evidence="1" id="KW-0479">Metal-binding</keyword>
<keyword evidence="4" id="KW-0732">Signal</keyword>
<dbReference type="Gene3D" id="2.60.40.420">
    <property type="entry name" value="Cupredoxins - blue copper proteins"/>
    <property type="match status" value="1"/>
</dbReference>
<feature type="chain" id="PRO_5029551839" description="Phytocyanin domain-containing protein" evidence="4">
    <location>
        <begin position="26"/>
        <end position="181"/>
    </location>
</feature>
<dbReference type="InterPro" id="IPR028871">
    <property type="entry name" value="BlueCu_1_BS"/>
</dbReference>
<dbReference type="InterPro" id="IPR039391">
    <property type="entry name" value="Phytocyanin-like"/>
</dbReference>
<reference evidence="6" key="1">
    <citation type="submission" date="2021-01" db="UniProtKB">
        <authorList>
            <consortium name="EnsemblPlants"/>
        </authorList>
    </citation>
    <scope>IDENTIFICATION</scope>
</reference>
<dbReference type="OMA" id="GHYYYLC"/>
<dbReference type="InterPro" id="IPR003245">
    <property type="entry name" value="Phytocyanin_dom"/>
</dbReference>
<dbReference type="PROSITE" id="PS00196">
    <property type="entry name" value="COPPER_BLUE"/>
    <property type="match status" value="1"/>
</dbReference>
<evidence type="ECO:0000313" key="6">
    <source>
        <dbReference type="EnsemblPlants" id="Kaladp1228s0012.1.v1.1"/>
    </source>
</evidence>
<dbReference type="AlphaFoldDB" id="A0A7N0VN80"/>
<dbReference type="Gramene" id="Kaladp1228s0012.1.v1.1">
    <property type="protein sequence ID" value="Kaladp1228s0012.1.v1.1"/>
    <property type="gene ID" value="Kaladp1228s0012.v1.1"/>
</dbReference>
<dbReference type="PANTHER" id="PTHR33021">
    <property type="entry name" value="BLUE COPPER PROTEIN"/>
    <property type="match status" value="1"/>
</dbReference>
<protein>
    <recommendedName>
        <fullName evidence="5">Phytocyanin domain-containing protein</fullName>
    </recommendedName>
</protein>
<keyword evidence="2" id="KW-0186">Copper</keyword>
<evidence type="ECO:0000259" key="5">
    <source>
        <dbReference type="PROSITE" id="PS51485"/>
    </source>
</evidence>
<keyword evidence="7" id="KW-1185">Reference proteome</keyword>
<dbReference type="EnsemblPlants" id="Kaladp1228s0012.1.v1.1">
    <property type="protein sequence ID" value="Kaladp1228s0012.1.v1.1"/>
    <property type="gene ID" value="Kaladp1228s0012.v1.1"/>
</dbReference>
<dbReference type="GO" id="GO:0046872">
    <property type="term" value="F:metal ion binding"/>
    <property type="evidence" value="ECO:0007669"/>
    <property type="project" value="UniProtKB-KW"/>
</dbReference>
<proteinExistence type="predicted"/>
<accession>A0A7N0VN80</accession>
<feature type="signal peptide" evidence="4">
    <location>
        <begin position="1"/>
        <end position="25"/>
    </location>
</feature>
<evidence type="ECO:0000256" key="2">
    <source>
        <dbReference type="ARBA" id="ARBA00023008"/>
    </source>
</evidence>
<dbReference type="FunFam" id="2.60.40.420:FF:000003">
    <property type="entry name" value="Blue copper"/>
    <property type="match status" value="1"/>
</dbReference>
<dbReference type="SUPFAM" id="SSF49503">
    <property type="entry name" value="Cupredoxins"/>
    <property type="match status" value="1"/>
</dbReference>
<dbReference type="GO" id="GO:0005886">
    <property type="term" value="C:plasma membrane"/>
    <property type="evidence" value="ECO:0007669"/>
    <property type="project" value="TreeGrafter"/>
</dbReference>
<feature type="domain" description="Phytocyanin" evidence="5">
    <location>
        <begin position="26"/>
        <end position="127"/>
    </location>
</feature>
<dbReference type="PROSITE" id="PS51485">
    <property type="entry name" value="PHYTOCYANIN"/>
    <property type="match status" value="1"/>
</dbReference>
<dbReference type="Proteomes" id="UP000594263">
    <property type="component" value="Unplaced"/>
</dbReference>